<dbReference type="Gene3D" id="1.10.357.10">
    <property type="entry name" value="Tetracycline Repressor, domain 2"/>
    <property type="match status" value="1"/>
</dbReference>
<sequence>MVSTAEQIWIPRKMTTVMPAAVERPHRDEVRNRILTAAAQNFERDGYAGASLRRIASDAGFTKGAVYSNFGSKPDLFDQVCAARLASGERDVVDALSPILSSSGRPDDVMHSVSEKLTEILLEDAPWQVILAEFRALARRDEEIAEAYSKLQTQRISQLVELTNQYGVLGRVESAEAVNPRSLAVVVLSLVNVLALEFSAASAVIDRRVITDVIERAIRGFLQ</sequence>
<dbReference type="STRING" id="1574624.GCA_001642025_00630"/>
<dbReference type="PATRIC" id="fig|1051006.4.peg.311"/>
<dbReference type="PANTHER" id="PTHR30055:SF241">
    <property type="entry name" value="TRANSCRIPTIONAL REGULATORY PROTEIN"/>
    <property type="match status" value="1"/>
</dbReference>
<organism evidence="4 5">
    <name type="scientific">[Propionibacterium] namnetense SK182B-JCVI</name>
    <dbReference type="NCBI Taxonomy" id="1051006"/>
    <lineage>
        <taxon>Bacteria</taxon>
        <taxon>Bacillati</taxon>
        <taxon>Actinomycetota</taxon>
        <taxon>Actinomycetes</taxon>
        <taxon>Propionibacteriales</taxon>
        <taxon>Propionibacteriaceae</taxon>
        <taxon>Cutibacterium</taxon>
    </lineage>
</organism>
<dbReference type="InterPro" id="IPR050109">
    <property type="entry name" value="HTH-type_TetR-like_transc_reg"/>
</dbReference>
<dbReference type="EMBL" id="AFUN01000007">
    <property type="protein sequence ID" value="EGR97588.1"/>
    <property type="molecule type" value="Genomic_DNA"/>
</dbReference>
<feature type="domain" description="HTH tetR-type" evidence="3">
    <location>
        <begin position="28"/>
        <end position="88"/>
    </location>
</feature>
<gene>
    <name evidence="4" type="ORF">HMPREF1162_0186</name>
</gene>
<dbReference type="InterPro" id="IPR036271">
    <property type="entry name" value="Tet_transcr_reg_TetR-rel_C_sf"/>
</dbReference>
<evidence type="ECO:0000259" key="3">
    <source>
        <dbReference type="PROSITE" id="PS50977"/>
    </source>
</evidence>
<dbReference type="Pfam" id="PF00440">
    <property type="entry name" value="TetR_N"/>
    <property type="match status" value="1"/>
</dbReference>
<dbReference type="SUPFAM" id="SSF48498">
    <property type="entry name" value="Tetracyclin repressor-like, C-terminal domain"/>
    <property type="match status" value="1"/>
</dbReference>
<dbReference type="InterPro" id="IPR009057">
    <property type="entry name" value="Homeodomain-like_sf"/>
</dbReference>
<evidence type="ECO:0000313" key="5">
    <source>
        <dbReference type="Proteomes" id="UP000007832"/>
    </source>
</evidence>
<dbReference type="Proteomes" id="UP000007832">
    <property type="component" value="Unassembled WGS sequence"/>
</dbReference>
<dbReference type="SUPFAM" id="SSF46689">
    <property type="entry name" value="Homeodomain-like"/>
    <property type="match status" value="1"/>
</dbReference>
<accession>F9NT18</accession>
<reference evidence="4 5" key="1">
    <citation type="submission" date="2011-07" db="EMBL/GenBank/DDBJ databases">
        <title>Genome Sequence of Propionibacterium acnes SK182B-JCVI.</title>
        <authorList>
            <person name="Durkin A.S."/>
            <person name="Madupu R."/>
            <person name="Hostetler J."/>
            <person name="Radune D."/>
            <person name="Torralba M."/>
            <person name="Methe B."/>
            <person name="Sutton G."/>
            <person name="Strausberg R.L."/>
            <person name="Nelson K.E."/>
        </authorList>
    </citation>
    <scope>NUCLEOTIDE SEQUENCE [LARGE SCALE GENOMIC DNA]</scope>
    <source>
        <strain evidence="4 5">SK182B-JCVI</strain>
    </source>
</reference>
<name>F9NT18_9ACTN</name>
<evidence type="ECO:0000313" key="4">
    <source>
        <dbReference type="EMBL" id="EGR97588.1"/>
    </source>
</evidence>
<keyword evidence="1 2" id="KW-0238">DNA-binding</keyword>
<dbReference type="PROSITE" id="PS50977">
    <property type="entry name" value="HTH_TETR_2"/>
    <property type="match status" value="1"/>
</dbReference>
<dbReference type="eggNOG" id="COG1309">
    <property type="taxonomic scope" value="Bacteria"/>
</dbReference>
<protein>
    <submittedName>
        <fullName evidence="4">Transcriptional regulator, TetR family</fullName>
    </submittedName>
</protein>
<dbReference type="PRINTS" id="PR00455">
    <property type="entry name" value="HTHTETR"/>
</dbReference>
<evidence type="ECO:0000256" key="2">
    <source>
        <dbReference type="PROSITE-ProRule" id="PRU00335"/>
    </source>
</evidence>
<proteinExistence type="predicted"/>
<dbReference type="AlphaFoldDB" id="F9NT18"/>
<feature type="DNA-binding region" description="H-T-H motif" evidence="2">
    <location>
        <begin position="51"/>
        <end position="70"/>
    </location>
</feature>
<comment type="caution">
    <text evidence="4">The sequence shown here is derived from an EMBL/GenBank/DDBJ whole genome shotgun (WGS) entry which is preliminary data.</text>
</comment>
<dbReference type="PANTHER" id="PTHR30055">
    <property type="entry name" value="HTH-TYPE TRANSCRIPTIONAL REGULATOR RUTR"/>
    <property type="match status" value="1"/>
</dbReference>
<dbReference type="InterPro" id="IPR001647">
    <property type="entry name" value="HTH_TetR"/>
</dbReference>
<dbReference type="GO" id="GO:0003700">
    <property type="term" value="F:DNA-binding transcription factor activity"/>
    <property type="evidence" value="ECO:0007669"/>
    <property type="project" value="TreeGrafter"/>
</dbReference>
<evidence type="ECO:0000256" key="1">
    <source>
        <dbReference type="ARBA" id="ARBA00023125"/>
    </source>
</evidence>
<dbReference type="GO" id="GO:0000976">
    <property type="term" value="F:transcription cis-regulatory region binding"/>
    <property type="evidence" value="ECO:0007669"/>
    <property type="project" value="TreeGrafter"/>
</dbReference>